<feature type="region of interest" description="Disordered" evidence="1">
    <location>
        <begin position="26"/>
        <end position="49"/>
    </location>
</feature>
<evidence type="ECO:0000259" key="2">
    <source>
        <dbReference type="Pfam" id="PF03732"/>
    </source>
</evidence>
<dbReference type="Proteomes" id="UP001187471">
    <property type="component" value="Unassembled WGS sequence"/>
</dbReference>
<keyword evidence="4" id="KW-1185">Reference proteome</keyword>
<proteinExistence type="predicted"/>
<protein>
    <recommendedName>
        <fullName evidence="2">Retrotransposon gag domain-containing protein</fullName>
    </recommendedName>
</protein>
<gene>
    <name evidence="3" type="ORF">RJ640_003567</name>
</gene>
<name>A0AA88UB34_9ASTE</name>
<dbReference type="AlphaFoldDB" id="A0AA88UB34"/>
<feature type="domain" description="Retrotransposon gag" evidence="2">
    <location>
        <begin position="95"/>
        <end position="145"/>
    </location>
</feature>
<dbReference type="InterPro" id="IPR005162">
    <property type="entry name" value="Retrotrans_gag_dom"/>
</dbReference>
<feature type="compositionally biased region" description="Basic and acidic residues" evidence="1">
    <location>
        <begin position="27"/>
        <end position="45"/>
    </location>
</feature>
<organism evidence="3 4">
    <name type="scientific">Escallonia rubra</name>
    <dbReference type="NCBI Taxonomy" id="112253"/>
    <lineage>
        <taxon>Eukaryota</taxon>
        <taxon>Viridiplantae</taxon>
        <taxon>Streptophyta</taxon>
        <taxon>Embryophyta</taxon>
        <taxon>Tracheophyta</taxon>
        <taxon>Spermatophyta</taxon>
        <taxon>Magnoliopsida</taxon>
        <taxon>eudicotyledons</taxon>
        <taxon>Gunneridae</taxon>
        <taxon>Pentapetalae</taxon>
        <taxon>asterids</taxon>
        <taxon>campanulids</taxon>
        <taxon>Escalloniales</taxon>
        <taxon>Escalloniaceae</taxon>
        <taxon>Escallonia</taxon>
    </lineage>
</organism>
<accession>A0AA88UB34</accession>
<sequence length="168" mass="19602">MEEEFPATRQTLIELQTMMQQLVEGRGSGEKGWKRSEGESSDAKQSKLGKGVEGFHRDYFQYTNGNFSSKFPKLEFLNSMVKIVMDGFAKLFKESVIGEFHKLRQTGTVEQYYNEFETLRSIMANKGCRFDESYFIHNFVSGLRDKIRLKVDKFEVFDLSRSIYLARK</sequence>
<dbReference type="Pfam" id="PF03732">
    <property type="entry name" value="Retrotrans_gag"/>
    <property type="match status" value="1"/>
</dbReference>
<evidence type="ECO:0000313" key="3">
    <source>
        <dbReference type="EMBL" id="KAK2978074.1"/>
    </source>
</evidence>
<evidence type="ECO:0000313" key="4">
    <source>
        <dbReference type="Proteomes" id="UP001187471"/>
    </source>
</evidence>
<dbReference type="EMBL" id="JAVXUO010001904">
    <property type="protein sequence ID" value="KAK2978074.1"/>
    <property type="molecule type" value="Genomic_DNA"/>
</dbReference>
<comment type="caution">
    <text evidence="3">The sequence shown here is derived from an EMBL/GenBank/DDBJ whole genome shotgun (WGS) entry which is preliminary data.</text>
</comment>
<evidence type="ECO:0000256" key="1">
    <source>
        <dbReference type="SAM" id="MobiDB-lite"/>
    </source>
</evidence>
<reference evidence="3" key="1">
    <citation type="submission" date="2022-12" db="EMBL/GenBank/DDBJ databases">
        <title>Draft genome assemblies for two species of Escallonia (Escalloniales).</title>
        <authorList>
            <person name="Chanderbali A."/>
            <person name="Dervinis C."/>
            <person name="Anghel I."/>
            <person name="Soltis D."/>
            <person name="Soltis P."/>
            <person name="Zapata F."/>
        </authorList>
    </citation>
    <scope>NUCLEOTIDE SEQUENCE</scope>
    <source>
        <strain evidence="3">UCBG92.1500</strain>
        <tissue evidence="3">Leaf</tissue>
    </source>
</reference>